<dbReference type="GO" id="GO:0110051">
    <property type="term" value="P:metabolite repair"/>
    <property type="evidence" value="ECO:0007669"/>
    <property type="project" value="TreeGrafter"/>
</dbReference>
<dbReference type="GO" id="GO:0005524">
    <property type="term" value="F:ATP binding"/>
    <property type="evidence" value="ECO:0007669"/>
    <property type="project" value="UniProtKB-KW"/>
</dbReference>
<dbReference type="HAMAP" id="MF_01965">
    <property type="entry name" value="NADHX_dehydratase"/>
    <property type="match status" value="1"/>
</dbReference>
<comment type="catalytic activity">
    <reaction evidence="6">
        <text>(6S)-NADPHX + ADP = AMP + phosphate + NADPH + H(+)</text>
        <dbReference type="Rhea" id="RHEA:32235"/>
        <dbReference type="ChEBI" id="CHEBI:15378"/>
        <dbReference type="ChEBI" id="CHEBI:43474"/>
        <dbReference type="ChEBI" id="CHEBI:57783"/>
        <dbReference type="ChEBI" id="CHEBI:64076"/>
        <dbReference type="ChEBI" id="CHEBI:456215"/>
        <dbReference type="ChEBI" id="CHEBI:456216"/>
        <dbReference type="EC" id="4.2.1.136"/>
    </reaction>
</comment>
<dbReference type="GO" id="GO:0046496">
    <property type="term" value="P:nicotinamide nucleotide metabolic process"/>
    <property type="evidence" value="ECO:0007669"/>
    <property type="project" value="UniProtKB-UniRule"/>
</dbReference>
<evidence type="ECO:0000313" key="8">
    <source>
        <dbReference type="EMBL" id="SFN40128.1"/>
    </source>
</evidence>
<evidence type="ECO:0000256" key="5">
    <source>
        <dbReference type="ARBA" id="ARBA00023239"/>
    </source>
</evidence>
<comment type="catalytic activity">
    <reaction evidence="6">
        <text>(6S)-NADHX + ADP = AMP + phosphate + NADH + H(+)</text>
        <dbReference type="Rhea" id="RHEA:32223"/>
        <dbReference type="ChEBI" id="CHEBI:15378"/>
        <dbReference type="ChEBI" id="CHEBI:43474"/>
        <dbReference type="ChEBI" id="CHEBI:57945"/>
        <dbReference type="ChEBI" id="CHEBI:64074"/>
        <dbReference type="ChEBI" id="CHEBI:456215"/>
        <dbReference type="ChEBI" id="CHEBI:456216"/>
        <dbReference type="EC" id="4.2.1.136"/>
    </reaction>
</comment>
<feature type="binding site" evidence="6">
    <location>
        <position position="157"/>
    </location>
    <ligand>
        <name>(6S)-NADPHX</name>
        <dbReference type="ChEBI" id="CHEBI:64076"/>
    </ligand>
</feature>
<dbReference type="Gene3D" id="3.40.1190.20">
    <property type="match status" value="1"/>
</dbReference>
<dbReference type="InterPro" id="IPR000631">
    <property type="entry name" value="CARKD"/>
</dbReference>
<evidence type="ECO:0000259" key="7">
    <source>
        <dbReference type="PROSITE" id="PS51383"/>
    </source>
</evidence>
<dbReference type="InterPro" id="IPR017953">
    <property type="entry name" value="Carbohydrate_kinase_pred_CS"/>
</dbReference>
<gene>
    <name evidence="6" type="primary">nnrD</name>
    <name evidence="8" type="ORF">SAMN05444143_11270</name>
</gene>
<sequence>MRLPIYIDQFEARKRYKDILHDTHKGLQGHALLIGGSYGKIGAITLASRAALRTGCGLVTAFVPKCGYEIIQISNPEVMVLTDVNKKYLSDMHYDFQPNAIAIGPGLGQALETQKAFYDFLVKQKSPLVVDADAINILAQNPEWLTLLPRQSILTPHPKELERLIGSWCNQEEKVTKARAFAQRYQIILVLKGGPTQVVFGQEFYENTTGNQALATAGSGDVLTGIIASLLAQSYSPIDAAILGVFIHGLTADLAVPKTGYESFIASTIIKYLGKAFLFIANETGIPKT</sequence>
<accession>A0A1I4YQ13</accession>
<keyword evidence="4 6" id="KW-0520">NAD</keyword>
<keyword evidence="2 6" id="KW-0067">ATP-binding</keyword>
<dbReference type="GO" id="GO:0052855">
    <property type="term" value="F:ADP-dependent NAD(P)H-hydrate dehydratase activity"/>
    <property type="evidence" value="ECO:0007669"/>
    <property type="project" value="UniProtKB-UniRule"/>
</dbReference>
<evidence type="ECO:0000256" key="4">
    <source>
        <dbReference type="ARBA" id="ARBA00023027"/>
    </source>
</evidence>
<comment type="cofactor">
    <cofactor evidence="6">
        <name>Mg(2+)</name>
        <dbReference type="ChEBI" id="CHEBI:18420"/>
    </cofactor>
</comment>
<dbReference type="PROSITE" id="PS01050">
    <property type="entry name" value="YJEF_C_2"/>
    <property type="match status" value="1"/>
</dbReference>
<dbReference type="AlphaFoldDB" id="A0A1I4YQ13"/>
<keyword evidence="1 6" id="KW-0547">Nucleotide-binding</keyword>
<comment type="similarity">
    <text evidence="6">Belongs to the NnrD/CARKD family.</text>
</comment>
<evidence type="ECO:0000313" key="9">
    <source>
        <dbReference type="Proteomes" id="UP000182961"/>
    </source>
</evidence>
<comment type="subunit">
    <text evidence="6">Homotetramer.</text>
</comment>
<feature type="binding site" evidence="6">
    <location>
        <position position="106"/>
    </location>
    <ligand>
        <name>(6S)-NADPHX</name>
        <dbReference type="ChEBI" id="CHEBI:64076"/>
    </ligand>
</feature>
<protein>
    <recommendedName>
        <fullName evidence="6">ADP-dependent (S)-NAD(P)H-hydrate dehydratase</fullName>
        <ecNumber evidence="6">4.2.1.136</ecNumber>
    </recommendedName>
    <alternativeName>
        <fullName evidence="6">ADP-dependent NAD(P)HX dehydratase</fullName>
    </alternativeName>
</protein>
<dbReference type="eggNOG" id="COG0063">
    <property type="taxonomic scope" value="Bacteria"/>
</dbReference>
<dbReference type="GO" id="GO:0052856">
    <property type="term" value="F:NAD(P)HX epimerase activity"/>
    <property type="evidence" value="ECO:0007669"/>
    <property type="project" value="TreeGrafter"/>
</dbReference>
<dbReference type="PROSITE" id="PS51383">
    <property type="entry name" value="YJEF_C_3"/>
    <property type="match status" value="1"/>
</dbReference>
<keyword evidence="3 6" id="KW-0521">NADP</keyword>
<name>A0A1I4YQ13_9FLAO</name>
<dbReference type="EMBL" id="FOUT01000012">
    <property type="protein sequence ID" value="SFN40128.1"/>
    <property type="molecule type" value="Genomic_DNA"/>
</dbReference>
<dbReference type="SUPFAM" id="SSF53613">
    <property type="entry name" value="Ribokinase-like"/>
    <property type="match status" value="1"/>
</dbReference>
<dbReference type="InterPro" id="IPR029056">
    <property type="entry name" value="Ribokinase-like"/>
</dbReference>
<keyword evidence="5 6" id="KW-0456">Lyase</keyword>
<dbReference type="PANTHER" id="PTHR12592:SF0">
    <property type="entry name" value="ATP-DEPENDENT (S)-NAD(P)H-HYDRATE DEHYDRATASE"/>
    <property type="match status" value="1"/>
</dbReference>
<feature type="domain" description="YjeF C-terminal" evidence="7">
    <location>
        <begin position="8"/>
        <end position="280"/>
    </location>
</feature>
<dbReference type="CDD" id="cd01171">
    <property type="entry name" value="YXKO-related"/>
    <property type="match status" value="1"/>
</dbReference>
<dbReference type="NCBIfam" id="TIGR00196">
    <property type="entry name" value="yjeF_cterm"/>
    <property type="match status" value="1"/>
</dbReference>
<dbReference type="PANTHER" id="PTHR12592">
    <property type="entry name" value="ATP-DEPENDENT (S)-NAD(P)H-HYDRATE DEHYDRATASE FAMILY MEMBER"/>
    <property type="match status" value="1"/>
</dbReference>
<dbReference type="RefSeq" id="WP_024982118.1">
    <property type="nucleotide sequence ID" value="NZ_CBCRUM010000015.1"/>
</dbReference>
<feature type="binding site" evidence="6">
    <location>
        <position position="43"/>
    </location>
    <ligand>
        <name>(6S)-NADPHX</name>
        <dbReference type="ChEBI" id="CHEBI:64076"/>
    </ligand>
</feature>
<feature type="binding site" evidence="6">
    <location>
        <position position="220"/>
    </location>
    <ligand>
        <name>AMP</name>
        <dbReference type="ChEBI" id="CHEBI:456215"/>
    </ligand>
</feature>
<evidence type="ECO:0000256" key="2">
    <source>
        <dbReference type="ARBA" id="ARBA00022840"/>
    </source>
</evidence>
<feature type="binding site" evidence="6">
    <location>
        <begin position="192"/>
        <end position="196"/>
    </location>
    <ligand>
        <name>AMP</name>
        <dbReference type="ChEBI" id="CHEBI:456215"/>
    </ligand>
</feature>
<dbReference type="GO" id="GO:0016301">
    <property type="term" value="F:kinase activity"/>
    <property type="evidence" value="ECO:0007669"/>
    <property type="project" value="UniProtKB-KW"/>
</dbReference>
<evidence type="ECO:0000256" key="1">
    <source>
        <dbReference type="ARBA" id="ARBA00022741"/>
    </source>
</evidence>
<reference evidence="9" key="1">
    <citation type="submission" date="2016-10" db="EMBL/GenBank/DDBJ databases">
        <authorList>
            <person name="Varghese N."/>
            <person name="Submissions S."/>
        </authorList>
    </citation>
    <scope>NUCLEOTIDE SEQUENCE [LARGE SCALE GENOMIC DNA]</scope>
    <source>
        <strain evidence="9">DSM 4002</strain>
    </source>
</reference>
<evidence type="ECO:0000256" key="3">
    <source>
        <dbReference type="ARBA" id="ARBA00022857"/>
    </source>
</evidence>
<keyword evidence="8" id="KW-0418">Kinase</keyword>
<dbReference type="Pfam" id="PF01256">
    <property type="entry name" value="Carb_kinase"/>
    <property type="match status" value="1"/>
</dbReference>
<dbReference type="Proteomes" id="UP000182961">
    <property type="component" value="Unassembled WGS sequence"/>
</dbReference>
<organism evidence="8 9">
    <name type="scientific">Flavobacterium succinicans</name>
    <dbReference type="NCBI Taxonomy" id="29536"/>
    <lineage>
        <taxon>Bacteria</taxon>
        <taxon>Pseudomonadati</taxon>
        <taxon>Bacteroidota</taxon>
        <taxon>Flavobacteriia</taxon>
        <taxon>Flavobacteriales</taxon>
        <taxon>Flavobacteriaceae</taxon>
        <taxon>Flavobacterium</taxon>
    </lineage>
</organism>
<dbReference type="EC" id="4.2.1.136" evidence="6"/>
<evidence type="ECO:0000256" key="6">
    <source>
        <dbReference type="HAMAP-Rule" id="MF_01965"/>
    </source>
</evidence>
<feature type="binding site" evidence="6">
    <location>
        <position position="221"/>
    </location>
    <ligand>
        <name>(6S)-NADPHX</name>
        <dbReference type="ChEBI" id="CHEBI:64076"/>
    </ligand>
</feature>
<comment type="function">
    <text evidence="6">Catalyzes the dehydration of the S-form of NAD(P)HX at the expense of ADP, which is converted to AMP. Together with NAD(P)HX epimerase, which catalyzes the epimerization of the S- and R-forms, the enzyme allows the repair of both epimers of NAD(P)HX, a damaged form of NAD(P)H that is a result of enzymatic or heat-dependent hydration.</text>
</comment>
<keyword evidence="9" id="KW-1185">Reference proteome</keyword>
<proteinExistence type="inferred from homology"/>
<keyword evidence="8" id="KW-0808">Transferase</keyword>